<keyword evidence="8" id="KW-1185">Reference proteome</keyword>
<feature type="non-terminal residue" evidence="7">
    <location>
        <position position="452"/>
    </location>
</feature>
<dbReference type="InterPro" id="IPR002142">
    <property type="entry name" value="Peptidase_S49"/>
</dbReference>
<dbReference type="Gene3D" id="3.90.226.10">
    <property type="entry name" value="2-enoyl-CoA Hydratase, Chain A, domain 1"/>
    <property type="match status" value="3"/>
</dbReference>
<dbReference type="CDD" id="cd07023">
    <property type="entry name" value="S49_Sppa_N_C"/>
    <property type="match status" value="1"/>
</dbReference>
<dbReference type="GO" id="GO:0016020">
    <property type="term" value="C:membrane"/>
    <property type="evidence" value="ECO:0007669"/>
    <property type="project" value="InterPro"/>
</dbReference>
<comment type="similarity">
    <text evidence="1">Belongs to the peptidase S49 family.</text>
</comment>
<gene>
    <name evidence="7" type="primary">sppA</name>
    <name evidence="7" type="ORF">IQ266_26125</name>
</gene>
<keyword evidence="4" id="KW-0720">Serine protease</keyword>
<feature type="domain" description="Peptidase S49" evidence="6">
    <location>
        <begin position="129"/>
        <end position="278"/>
    </location>
</feature>
<keyword evidence="5" id="KW-0472">Membrane</keyword>
<sequence length="452" mass="49323">MRDFFKQTLATLLALSIFAGISIGGLLTLIIGIAASSSQDTGPVVQDKSILTIDMGQSMIDSQPQVSAREFLQNGRPNVIQLRSTIQAIDAAAKDKRIAGIFLFNRNSAVSNGSSYANLKEVRGALEKFKKAGKKIYAYDVDWSEREYYLASVADQIGINPMGSLELNGLSSETTFYGGALEKFGIGVQAIWRGKYKSAIEPWVRKNRSDASRQQTAKLLNDLWQEFLQSSSKTRKLDPKTMQQLSNSKGILTPEEAQKAKLIDNLVYTDQMIDQLKKITGEDQENKSFKQISLPKYAQTIDDDGGFGKRNQVAVIYATGEIVNGQGGPGMIGGDSLARQLRKIRQNNDIKAVVLRVNSPGGSATASEIIQREVILTQKQKPVVISMGGVAASGGYWISTYANKIFAEPNTITGSIGVYGLQPNFQKIANQNGITWDVVKTGKFADSLTVSR</sequence>
<dbReference type="CDD" id="cd07018">
    <property type="entry name" value="S49_SppA_67K_type"/>
    <property type="match status" value="1"/>
</dbReference>
<evidence type="ECO:0000259" key="6">
    <source>
        <dbReference type="Pfam" id="PF01343"/>
    </source>
</evidence>
<dbReference type="AlphaFoldDB" id="A0A928VVE6"/>
<dbReference type="InterPro" id="IPR047272">
    <property type="entry name" value="S49_SppA_C"/>
</dbReference>
<dbReference type="GO" id="GO:0006465">
    <property type="term" value="P:signal peptide processing"/>
    <property type="evidence" value="ECO:0007669"/>
    <property type="project" value="InterPro"/>
</dbReference>
<keyword evidence="2" id="KW-0645">Protease</keyword>
<dbReference type="PANTHER" id="PTHR33209">
    <property type="entry name" value="PROTEASE 4"/>
    <property type="match status" value="1"/>
</dbReference>
<comment type="caution">
    <text evidence="7">The sequence shown here is derived from an EMBL/GenBank/DDBJ whole genome shotgun (WGS) entry which is preliminary data.</text>
</comment>
<dbReference type="GO" id="GO:0008236">
    <property type="term" value="F:serine-type peptidase activity"/>
    <property type="evidence" value="ECO:0007669"/>
    <property type="project" value="UniProtKB-KW"/>
</dbReference>
<keyword evidence="5" id="KW-0812">Transmembrane</keyword>
<dbReference type="InterPro" id="IPR004634">
    <property type="entry name" value="Pept_S49_pIV"/>
</dbReference>
<dbReference type="RefSeq" id="WP_264328026.1">
    <property type="nucleotide sequence ID" value="NZ_JADEXQ010000165.1"/>
</dbReference>
<dbReference type="PANTHER" id="PTHR33209:SF1">
    <property type="entry name" value="PEPTIDASE S49 DOMAIN-CONTAINING PROTEIN"/>
    <property type="match status" value="1"/>
</dbReference>
<name>A0A928VVE6_9CYAN</name>
<feature type="domain" description="Peptidase S49" evidence="6">
    <location>
        <begin position="377"/>
        <end position="451"/>
    </location>
</feature>
<accession>A0A928VVE6</accession>
<evidence type="ECO:0000313" key="8">
    <source>
        <dbReference type="Proteomes" id="UP000625316"/>
    </source>
</evidence>
<proteinExistence type="inferred from homology"/>
<evidence type="ECO:0000256" key="2">
    <source>
        <dbReference type="ARBA" id="ARBA00022670"/>
    </source>
</evidence>
<dbReference type="SUPFAM" id="SSF52096">
    <property type="entry name" value="ClpP/crotonase"/>
    <property type="match status" value="2"/>
</dbReference>
<organism evidence="7 8">
    <name type="scientific">Romeriopsis navalis LEGE 11480</name>
    <dbReference type="NCBI Taxonomy" id="2777977"/>
    <lineage>
        <taxon>Bacteria</taxon>
        <taxon>Bacillati</taxon>
        <taxon>Cyanobacteriota</taxon>
        <taxon>Cyanophyceae</taxon>
        <taxon>Leptolyngbyales</taxon>
        <taxon>Leptolyngbyaceae</taxon>
        <taxon>Romeriopsis</taxon>
        <taxon>Romeriopsis navalis</taxon>
    </lineage>
</organism>
<protein>
    <submittedName>
        <fullName evidence="7">Signal peptide peptidase SppA</fullName>
    </submittedName>
</protein>
<dbReference type="InterPro" id="IPR047217">
    <property type="entry name" value="S49_SppA_67K_type_N"/>
</dbReference>
<evidence type="ECO:0000256" key="3">
    <source>
        <dbReference type="ARBA" id="ARBA00022801"/>
    </source>
</evidence>
<keyword evidence="5" id="KW-1133">Transmembrane helix</keyword>
<feature type="transmembrane region" description="Helical" evidence="5">
    <location>
        <begin position="12"/>
        <end position="35"/>
    </location>
</feature>
<dbReference type="InterPro" id="IPR029045">
    <property type="entry name" value="ClpP/crotonase-like_dom_sf"/>
</dbReference>
<dbReference type="Proteomes" id="UP000625316">
    <property type="component" value="Unassembled WGS sequence"/>
</dbReference>
<dbReference type="NCBIfam" id="TIGR00705">
    <property type="entry name" value="SppA_67K"/>
    <property type="match status" value="1"/>
</dbReference>
<evidence type="ECO:0000256" key="5">
    <source>
        <dbReference type="SAM" id="Phobius"/>
    </source>
</evidence>
<evidence type="ECO:0000256" key="4">
    <source>
        <dbReference type="ARBA" id="ARBA00022825"/>
    </source>
</evidence>
<evidence type="ECO:0000313" key="7">
    <source>
        <dbReference type="EMBL" id="MBE9033217.1"/>
    </source>
</evidence>
<reference evidence="7" key="1">
    <citation type="submission" date="2020-10" db="EMBL/GenBank/DDBJ databases">
        <authorList>
            <person name="Castelo-Branco R."/>
            <person name="Eusebio N."/>
            <person name="Adriana R."/>
            <person name="Vieira A."/>
            <person name="Brugerolle De Fraissinette N."/>
            <person name="Rezende De Castro R."/>
            <person name="Schneider M.P."/>
            <person name="Vasconcelos V."/>
            <person name="Leao P.N."/>
        </authorList>
    </citation>
    <scope>NUCLEOTIDE SEQUENCE</scope>
    <source>
        <strain evidence="7">LEGE 11480</strain>
    </source>
</reference>
<evidence type="ECO:0000256" key="1">
    <source>
        <dbReference type="ARBA" id="ARBA00008683"/>
    </source>
</evidence>
<keyword evidence="3" id="KW-0378">Hydrolase</keyword>
<dbReference type="EMBL" id="JADEXQ010000165">
    <property type="protein sequence ID" value="MBE9033217.1"/>
    <property type="molecule type" value="Genomic_DNA"/>
</dbReference>
<dbReference type="Pfam" id="PF01343">
    <property type="entry name" value="Peptidase_S49"/>
    <property type="match status" value="2"/>
</dbReference>